<sequence>ILILLGLRSKQFQSTRPSLSATFLRAPTRVAYSLACEASRASSVSHALATAPATPSPAQPGLSDSYARAIARSPRSPPISRACTSCMPKPPRLRSLPASGLHSRAHAHAPSSLSRPRASRPPSAPQSPTAHPTASATPCVHYSVPSNRAHHGPMRAIRPLADHRRPSRRRSSPLVRAMDPNPLTSHNRPPILILLGLHSKQFQSTRPSLSAAFLRVPTRAAYSLACEASRALSVSHALATAPATPSLARPGLSDSYARAIARPPRSPSISRACTSCMPKPSRLRYLPASGLHSRAHAHAPSSLSRPRASRPLSAPQSPTAHPTTSATPRIHRPVPSNRVHHGPMHAINPLADRRRPSRRRSSPL</sequence>
<protein>
    <submittedName>
        <fullName evidence="2">Uncharacterized protein</fullName>
    </submittedName>
</protein>
<comment type="caution">
    <text evidence="2">The sequence shown here is derived from an EMBL/GenBank/DDBJ whole genome shotgun (WGS) entry which is preliminary data.</text>
</comment>
<accession>A0A9N7RN92</accession>
<organism evidence="2 3">
    <name type="scientific">Striga hermonthica</name>
    <name type="common">Purple witchweed</name>
    <name type="synonym">Buchnera hermonthica</name>
    <dbReference type="NCBI Taxonomy" id="68872"/>
    <lineage>
        <taxon>Eukaryota</taxon>
        <taxon>Viridiplantae</taxon>
        <taxon>Streptophyta</taxon>
        <taxon>Embryophyta</taxon>
        <taxon>Tracheophyta</taxon>
        <taxon>Spermatophyta</taxon>
        <taxon>Magnoliopsida</taxon>
        <taxon>eudicotyledons</taxon>
        <taxon>Gunneridae</taxon>
        <taxon>Pentapetalae</taxon>
        <taxon>asterids</taxon>
        <taxon>lamiids</taxon>
        <taxon>Lamiales</taxon>
        <taxon>Orobanchaceae</taxon>
        <taxon>Buchnereae</taxon>
        <taxon>Striga</taxon>
    </lineage>
</organism>
<dbReference type="Proteomes" id="UP001153555">
    <property type="component" value="Unassembled WGS sequence"/>
</dbReference>
<evidence type="ECO:0000313" key="3">
    <source>
        <dbReference type="Proteomes" id="UP001153555"/>
    </source>
</evidence>
<feature type="compositionally biased region" description="Basic residues" evidence="1">
    <location>
        <begin position="355"/>
        <end position="364"/>
    </location>
</feature>
<reference evidence="2" key="1">
    <citation type="submission" date="2019-12" db="EMBL/GenBank/DDBJ databases">
        <authorList>
            <person name="Scholes J."/>
        </authorList>
    </citation>
    <scope>NUCLEOTIDE SEQUENCE</scope>
</reference>
<feature type="region of interest" description="Disordered" evidence="1">
    <location>
        <begin position="292"/>
        <end position="364"/>
    </location>
</feature>
<evidence type="ECO:0000313" key="2">
    <source>
        <dbReference type="EMBL" id="CAA0834160.1"/>
    </source>
</evidence>
<proteinExistence type="predicted"/>
<name>A0A9N7RN92_STRHE</name>
<gene>
    <name evidence="2" type="ORF">SHERM_29400</name>
</gene>
<dbReference type="AlphaFoldDB" id="A0A9N7RN92"/>
<feature type="non-terminal residue" evidence="2">
    <location>
        <position position="1"/>
    </location>
</feature>
<dbReference type="EMBL" id="CACSLK010027843">
    <property type="protein sequence ID" value="CAA0834160.1"/>
    <property type="molecule type" value="Genomic_DNA"/>
</dbReference>
<feature type="non-terminal residue" evidence="2">
    <location>
        <position position="364"/>
    </location>
</feature>
<feature type="compositionally biased region" description="Low complexity" evidence="1">
    <location>
        <begin position="299"/>
        <end position="328"/>
    </location>
</feature>
<feature type="region of interest" description="Disordered" evidence="1">
    <location>
        <begin position="73"/>
        <end position="183"/>
    </location>
</feature>
<keyword evidence="3" id="KW-1185">Reference proteome</keyword>
<evidence type="ECO:0000256" key="1">
    <source>
        <dbReference type="SAM" id="MobiDB-lite"/>
    </source>
</evidence>